<reference evidence="8 9" key="1">
    <citation type="submission" date="2014-12" db="EMBL/GenBank/DDBJ databases">
        <title>Whole genome sequencing of Sphingobium xenophagum OW59.</title>
        <authorList>
            <person name="Ohta Y."/>
            <person name="Nishi S."/>
            <person name="Hatada Y."/>
        </authorList>
    </citation>
    <scope>NUCLEOTIDE SEQUENCE [LARGE SCALE GENOMIC DNA]</scope>
    <source>
        <strain evidence="8 9">OW59</strain>
    </source>
</reference>
<evidence type="ECO:0000256" key="1">
    <source>
        <dbReference type="ARBA" id="ARBA00004651"/>
    </source>
</evidence>
<comment type="similarity">
    <text evidence="6">Belongs to the MscS (TC 1.A.23) family.</text>
</comment>
<evidence type="ECO:0000259" key="7">
    <source>
        <dbReference type="Pfam" id="PF00924"/>
    </source>
</evidence>
<dbReference type="Pfam" id="PF00924">
    <property type="entry name" value="MS_channel_2nd"/>
    <property type="match status" value="1"/>
</dbReference>
<comment type="caution">
    <text evidence="8">The sequence shown here is derived from an EMBL/GenBank/DDBJ whole genome shotgun (WGS) entry which is preliminary data.</text>
</comment>
<dbReference type="AlphaFoldDB" id="A0A401J375"/>
<evidence type="ECO:0000313" key="9">
    <source>
        <dbReference type="Proteomes" id="UP000290975"/>
    </source>
</evidence>
<dbReference type="RefSeq" id="WP_130752896.1">
    <property type="nucleotide sequence ID" value="NZ_BBQY01000014.1"/>
</dbReference>
<evidence type="ECO:0000256" key="3">
    <source>
        <dbReference type="ARBA" id="ARBA00022692"/>
    </source>
</evidence>
<dbReference type="Gene3D" id="3.30.70.100">
    <property type="match status" value="1"/>
</dbReference>
<gene>
    <name evidence="8" type="ORF">MBESOW_P2337</name>
</gene>
<dbReference type="Gene3D" id="2.30.30.60">
    <property type="match status" value="1"/>
</dbReference>
<keyword evidence="6" id="KW-0813">Transport</keyword>
<organism evidence="8 9">
    <name type="scientific">Sphingobium xenophagum</name>
    <dbReference type="NCBI Taxonomy" id="121428"/>
    <lineage>
        <taxon>Bacteria</taxon>
        <taxon>Pseudomonadati</taxon>
        <taxon>Pseudomonadota</taxon>
        <taxon>Alphaproteobacteria</taxon>
        <taxon>Sphingomonadales</taxon>
        <taxon>Sphingomonadaceae</taxon>
        <taxon>Sphingobium</taxon>
    </lineage>
</organism>
<evidence type="ECO:0000256" key="2">
    <source>
        <dbReference type="ARBA" id="ARBA00022475"/>
    </source>
</evidence>
<comment type="subunit">
    <text evidence="6">Homoheptamer.</text>
</comment>
<accession>A0A401J375</accession>
<keyword evidence="6" id="KW-0407">Ion channel</keyword>
<proteinExistence type="inferred from homology"/>
<dbReference type="InterPro" id="IPR023408">
    <property type="entry name" value="MscS_beta-dom_sf"/>
</dbReference>
<keyword evidence="4 6" id="KW-1133">Transmembrane helix</keyword>
<feature type="transmembrane region" description="Helical" evidence="6">
    <location>
        <begin position="81"/>
        <end position="109"/>
    </location>
</feature>
<keyword evidence="9" id="KW-1185">Reference proteome</keyword>
<evidence type="ECO:0000256" key="6">
    <source>
        <dbReference type="RuleBase" id="RU369025"/>
    </source>
</evidence>
<dbReference type="PANTHER" id="PTHR30221:SF1">
    <property type="entry name" value="SMALL-CONDUCTANCE MECHANOSENSITIVE CHANNEL"/>
    <property type="match status" value="1"/>
</dbReference>
<dbReference type="Proteomes" id="UP000290975">
    <property type="component" value="Unassembled WGS sequence"/>
</dbReference>
<keyword evidence="6" id="KW-0406">Ion transport</keyword>
<evidence type="ECO:0000313" key="8">
    <source>
        <dbReference type="EMBL" id="GBH31076.1"/>
    </source>
</evidence>
<keyword evidence="3 6" id="KW-0812">Transmembrane</keyword>
<dbReference type="EMBL" id="BBQY01000014">
    <property type="protein sequence ID" value="GBH31076.1"/>
    <property type="molecule type" value="Genomic_DNA"/>
</dbReference>
<feature type="domain" description="Mechanosensitive ion channel MscS" evidence="7">
    <location>
        <begin position="99"/>
        <end position="173"/>
    </location>
</feature>
<dbReference type="InterPro" id="IPR010920">
    <property type="entry name" value="LSM_dom_sf"/>
</dbReference>
<evidence type="ECO:0000256" key="5">
    <source>
        <dbReference type="ARBA" id="ARBA00023136"/>
    </source>
</evidence>
<feature type="transmembrane region" description="Helical" evidence="6">
    <location>
        <begin position="57"/>
        <end position="75"/>
    </location>
</feature>
<comment type="subcellular location">
    <subcellularLocation>
        <location evidence="6">Cell inner membrane</location>
        <topology evidence="6">Multi-pass membrane protein</topology>
    </subcellularLocation>
    <subcellularLocation>
        <location evidence="1">Cell membrane</location>
        <topology evidence="1">Multi-pass membrane protein</topology>
    </subcellularLocation>
</comment>
<dbReference type="SUPFAM" id="SSF82689">
    <property type="entry name" value="Mechanosensitive channel protein MscS (YggB), C-terminal domain"/>
    <property type="match status" value="1"/>
</dbReference>
<dbReference type="SUPFAM" id="SSF50182">
    <property type="entry name" value="Sm-like ribonucleoproteins"/>
    <property type="match status" value="1"/>
</dbReference>
<feature type="transmembrane region" description="Helical" evidence="6">
    <location>
        <begin position="20"/>
        <end position="37"/>
    </location>
</feature>
<dbReference type="InterPro" id="IPR006685">
    <property type="entry name" value="MscS_channel_2nd"/>
</dbReference>
<protein>
    <recommendedName>
        <fullName evidence="6">Small-conductance mechanosensitive channel</fullName>
    </recommendedName>
</protein>
<keyword evidence="2" id="KW-1003">Cell membrane</keyword>
<dbReference type="InterPro" id="IPR011066">
    <property type="entry name" value="MscS_channel_C_sf"/>
</dbReference>
<sequence>MSEWVATASRYLDTPLVSQFGTAVIAIIVGLVIIRLLQTVAARSIAETGMRYRIRKFIGFAGYVVLALVLFSMLSGKLGQVSVIFGVAGAGIAFSLQEVIASIAGWIAISFGGFYRPGDRVQVGGITGDVIDIGMLRTTLMETGDWVKGDLYNGRIVRVANSFVFKEPVFNYSGDFSFLWDEFTVPVKYGSDWRLAQELIEQAIAEHADEFQAASAKAWKVMVGKFMIEEARTKPMVTLIANDNWIEFTGRYVVDFRRRRATKDAIMRSLLTAFEANASKVGFGSTTVELVGMPPVTVKPEAQ</sequence>
<evidence type="ECO:0000256" key="4">
    <source>
        <dbReference type="ARBA" id="ARBA00022989"/>
    </source>
</evidence>
<dbReference type="GO" id="GO:0008381">
    <property type="term" value="F:mechanosensitive monoatomic ion channel activity"/>
    <property type="evidence" value="ECO:0007669"/>
    <property type="project" value="InterPro"/>
</dbReference>
<keyword evidence="6" id="KW-0997">Cell inner membrane</keyword>
<comment type="caution">
    <text evidence="6">Lacks conserved residue(s) required for the propagation of feature annotation.</text>
</comment>
<dbReference type="GO" id="GO:0005886">
    <property type="term" value="C:plasma membrane"/>
    <property type="evidence" value="ECO:0007669"/>
    <property type="project" value="UniProtKB-SubCell"/>
</dbReference>
<dbReference type="PANTHER" id="PTHR30221">
    <property type="entry name" value="SMALL-CONDUCTANCE MECHANOSENSITIVE CHANNEL"/>
    <property type="match status" value="1"/>
</dbReference>
<name>A0A401J375_SPHXE</name>
<dbReference type="InterPro" id="IPR045275">
    <property type="entry name" value="MscS_archaea/bacteria_type"/>
</dbReference>
<comment type="function">
    <text evidence="6">Mechanosensitive channel that participates in the regulation of osmotic pressure changes within the cell, opening in response to stretch forces in the membrane lipid bilayer, without the need for other proteins. Contributes to normal resistance to hypoosmotic shock. Forms an ion channel of 1.0 nanosiemens conductance with a slight preference for anions.</text>
</comment>
<keyword evidence="5 6" id="KW-0472">Membrane</keyword>